<organism evidence="8 9">
    <name type="scientific">Agitococcus lubricus</name>
    <dbReference type="NCBI Taxonomy" id="1077255"/>
    <lineage>
        <taxon>Bacteria</taxon>
        <taxon>Pseudomonadati</taxon>
        <taxon>Pseudomonadota</taxon>
        <taxon>Gammaproteobacteria</taxon>
        <taxon>Moraxellales</taxon>
        <taxon>Moraxellaceae</taxon>
        <taxon>Agitococcus</taxon>
    </lineage>
</organism>
<evidence type="ECO:0000259" key="7">
    <source>
        <dbReference type="Pfam" id="PF02687"/>
    </source>
</evidence>
<comment type="subcellular location">
    <subcellularLocation>
        <location evidence="1">Cell membrane</location>
        <topology evidence="1">Multi-pass membrane protein</topology>
    </subcellularLocation>
</comment>
<sequence length="809" mass="89268">MTWRLFWRELRAGEFTLLIAALILAVTATTTLSFFTHTLAQAINQQAARLLAADVVVVSSRPLRADWSQLAQQHRLQTSQTIEFATVAQQGDNFQLSSIKAVADNYPLRGTLSTQPKMTTRTPAQGTVWVEERLLNLLNSQVGQRITLGEAEFIIAATIAVDADMGGSFSAFSPKIIINIADVPKTNAIQQGSRVSYRFLVAGKSQAVSQFSQQAKDQLNDYERLRDIHSANKQLSKPIINANSYLSLASIASVLLAGIAVALAAQRFSQRHFDSFALMRCLGYSRQQLINLYASQLAAVSGFGLVIGSSLGLAFSLLLFELLGQFLPVSDLSFDFIQPLITGLSTALLTLIGFALPAFLRLAQVSPLRVMRRELTPVSLSMLSSTGIALVALFILLSLETGNITLTAIVLVGGLVLATLLGACCGWLLGYLRTRIKEQAFANLTRQPQQTVGQILALALGFTAVLLVMVLRSDLFQQWQTDLPPNTPNHFAVTIPAEQKDSLQQQLEQRHWSHTEFYPVVRGRLVAINGEATKSQQKDEDKQDNSLNRELNLTWTNKLPANNELVEGKWLTGQQAEVSVEKDLAERLKLKLGDTLSFQMAEGKVDVKITSLRTVDWDSFQPNFFFIFPEQVLKNYPASYLTSFYVPPTEKAKMADIIRQYPTIIFIDIAATLNEAQKLLAQLSQGILVILVFVVLAGCLVLIASLAASFDSRLHEAALLRALGAKRQQLQWRTGIELAILGLWAGLLAVLLTEIITALISVFLLEGKAHIHAWLWLTPLFSASLVLVIGLWHLRKTWQVSPMVVLKEV</sequence>
<evidence type="ECO:0000256" key="3">
    <source>
        <dbReference type="ARBA" id="ARBA00022692"/>
    </source>
</evidence>
<accession>A0A2T5ISC5</accession>
<feature type="transmembrane region" description="Helical" evidence="6">
    <location>
        <begin position="375"/>
        <end position="398"/>
    </location>
</feature>
<dbReference type="GO" id="GO:0005886">
    <property type="term" value="C:plasma membrane"/>
    <property type="evidence" value="ECO:0007669"/>
    <property type="project" value="UniProtKB-SubCell"/>
</dbReference>
<name>A0A2T5ISC5_9GAMM</name>
<evidence type="ECO:0000313" key="9">
    <source>
        <dbReference type="Proteomes" id="UP000244223"/>
    </source>
</evidence>
<dbReference type="EMBL" id="QAON01000032">
    <property type="protein sequence ID" value="PTQ86735.1"/>
    <property type="molecule type" value="Genomic_DNA"/>
</dbReference>
<feature type="transmembrane region" description="Helical" evidence="6">
    <location>
        <begin position="340"/>
        <end position="363"/>
    </location>
</feature>
<keyword evidence="3 6" id="KW-0812">Transmembrane</keyword>
<evidence type="ECO:0000256" key="2">
    <source>
        <dbReference type="ARBA" id="ARBA00022475"/>
    </source>
</evidence>
<dbReference type="InterPro" id="IPR003838">
    <property type="entry name" value="ABC3_permease_C"/>
</dbReference>
<dbReference type="Proteomes" id="UP000244223">
    <property type="component" value="Unassembled WGS sequence"/>
</dbReference>
<proteinExistence type="predicted"/>
<evidence type="ECO:0000256" key="5">
    <source>
        <dbReference type="ARBA" id="ARBA00023136"/>
    </source>
</evidence>
<evidence type="ECO:0000256" key="1">
    <source>
        <dbReference type="ARBA" id="ARBA00004651"/>
    </source>
</evidence>
<evidence type="ECO:0000313" key="8">
    <source>
        <dbReference type="EMBL" id="PTQ86735.1"/>
    </source>
</evidence>
<evidence type="ECO:0000256" key="4">
    <source>
        <dbReference type="ARBA" id="ARBA00022989"/>
    </source>
</evidence>
<dbReference type="RefSeq" id="WP_107867030.1">
    <property type="nucleotide sequence ID" value="NZ_QAON01000032.1"/>
</dbReference>
<comment type="caution">
    <text evidence="8">The sequence shown here is derived from an EMBL/GenBank/DDBJ whole genome shotgun (WGS) entry which is preliminary data.</text>
</comment>
<feature type="transmembrane region" description="Helical" evidence="6">
    <location>
        <begin position="451"/>
        <end position="471"/>
    </location>
</feature>
<protein>
    <submittedName>
        <fullName evidence="8">Putative ABC transport system permease protein</fullName>
    </submittedName>
</protein>
<evidence type="ECO:0000256" key="6">
    <source>
        <dbReference type="SAM" id="Phobius"/>
    </source>
</evidence>
<keyword evidence="9" id="KW-1185">Reference proteome</keyword>
<gene>
    <name evidence="8" type="ORF">C8N29_1322</name>
</gene>
<feature type="transmembrane region" description="Helical" evidence="6">
    <location>
        <begin position="771"/>
        <end position="794"/>
    </location>
</feature>
<dbReference type="PANTHER" id="PTHR30287:SF1">
    <property type="entry name" value="INNER MEMBRANE PROTEIN"/>
    <property type="match status" value="1"/>
</dbReference>
<feature type="domain" description="ABC3 transporter permease C-terminal" evidence="7">
    <location>
        <begin position="689"/>
        <end position="789"/>
    </location>
</feature>
<dbReference type="AlphaFoldDB" id="A0A2T5ISC5"/>
<dbReference type="PANTHER" id="PTHR30287">
    <property type="entry name" value="MEMBRANE COMPONENT OF PREDICTED ABC SUPERFAMILY METABOLITE UPTAKE TRANSPORTER"/>
    <property type="match status" value="1"/>
</dbReference>
<keyword evidence="2" id="KW-1003">Cell membrane</keyword>
<feature type="transmembrane region" description="Helical" evidence="6">
    <location>
        <begin position="736"/>
        <end position="765"/>
    </location>
</feature>
<reference evidence="8 9" key="1">
    <citation type="submission" date="2018-04" db="EMBL/GenBank/DDBJ databases">
        <title>Genomic Encyclopedia of Archaeal and Bacterial Type Strains, Phase II (KMG-II): from individual species to whole genera.</title>
        <authorList>
            <person name="Goeker M."/>
        </authorList>
    </citation>
    <scope>NUCLEOTIDE SEQUENCE [LARGE SCALE GENOMIC DNA]</scope>
    <source>
        <strain evidence="8 9">DSM 5822</strain>
    </source>
</reference>
<feature type="transmembrane region" description="Helical" evidence="6">
    <location>
        <begin position="297"/>
        <end position="320"/>
    </location>
</feature>
<keyword evidence="5 6" id="KW-0472">Membrane</keyword>
<dbReference type="OrthoDB" id="9775544at2"/>
<feature type="transmembrane region" description="Helical" evidence="6">
    <location>
        <begin position="404"/>
        <end position="430"/>
    </location>
</feature>
<feature type="transmembrane region" description="Helical" evidence="6">
    <location>
        <begin position="245"/>
        <end position="265"/>
    </location>
</feature>
<dbReference type="Pfam" id="PF02687">
    <property type="entry name" value="FtsX"/>
    <property type="match status" value="2"/>
</dbReference>
<feature type="domain" description="ABC3 transporter permease C-terminal" evidence="7">
    <location>
        <begin position="248"/>
        <end position="359"/>
    </location>
</feature>
<feature type="transmembrane region" description="Helical" evidence="6">
    <location>
        <begin position="687"/>
        <end position="710"/>
    </location>
</feature>
<keyword evidence="4 6" id="KW-1133">Transmembrane helix</keyword>
<dbReference type="InterPro" id="IPR038766">
    <property type="entry name" value="Membrane_comp_ABC_pdt"/>
</dbReference>